<evidence type="ECO:0000259" key="9">
    <source>
        <dbReference type="PROSITE" id="PS50157"/>
    </source>
</evidence>
<dbReference type="Proteomes" id="UP001470230">
    <property type="component" value="Unassembled WGS sequence"/>
</dbReference>
<keyword evidence="5" id="KW-0862">Zinc</keyword>
<name>A0ABR2I5L9_9EUKA</name>
<keyword evidence="2" id="KW-0479">Metal-binding</keyword>
<dbReference type="InterPro" id="IPR051628">
    <property type="entry name" value="LUBAC_E3_Ligases"/>
</dbReference>
<dbReference type="PANTHER" id="PTHR22770">
    <property type="entry name" value="UBIQUITIN CONJUGATING ENZYME 7 INTERACTING PROTEIN-RELATED"/>
    <property type="match status" value="1"/>
</dbReference>
<comment type="caution">
    <text evidence="10">The sequence shown here is derived from an EMBL/GenBank/DDBJ whole genome shotgun (WGS) entry which is preliminary data.</text>
</comment>
<protein>
    <recommendedName>
        <fullName evidence="9">C2H2-type domain-containing protein</fullName>
    </recommendedName>
</protein>
<feature type="region of interest" description="Disordered" evidence="8">
    <location>
        <begin position="1"/>
        <end position="32"/>
    </location>
</feature>
<dbReference type="PANTHER" id="PTHR22770:SF13">
    <property type="entry name" value="RING-TYPE DOMAIN-CONTAINING PROTEIN"/>
    <property type="match status" value="1"/>
</dbReference>
<feature type="compositionally biased region" description="Basic and acidic residues" evidence="8">
    <location>
        <begin position="17"/>
        <end position="32"/>
    </location>
</feature>
<evidence type="ECO:0000256" key="2">
    <source>
        <dbReference type="ARBA" id="ARBA00022723"/>
    </source>
</evidence>
<gene>
    <name evidence="10" type="ORF">M9Y10_012906</name>
</gene>
<feature type="domain" description="C2H2-type" evidence="9">
    <location>
        <begin position="960"/>
        <end position="988"/>
    </location>
</feature>
<dbReference type="Gene3D" id="1.20.120.1750">
    <property type="match status" value="1"/>
</dbReference>
<dbReference type="SUPFAM" id="SSF57850">
    <property type="entry name" value="RING/U-box"/>
    <property type="match status" value="1"/>
</dbReference>
<evidence type="ECO:0000256" key="3">
    <source>
        <dbReference type="ARBA" id="ARBA00022771"/>
    </source>
</evidence>
<dbReference type="Pfam" id="PF26200">
    <property type="entry name" value="Rcat_RNF216"/>
    <property type="match status" value="1"/>
</dbReference>
<keyword evidence="3 6" id="KW-0863">Zinc-finger</keyword>
<dbReference type="PROSITE" id="PS00028">
    <property type="entry name" value="ZINC_FINGER_C2H2_1"/>
    <property type="match status" value="1"/>
</dbReference>
<dbReference type="InterPro" id="IPR013087">
    <property type="entry name" value="Znf_C2H2_type"/>
</dbReference>
<dbReference type="PROSITE" id="PS50157">
    <property type="entry name" value="ZINC_FINGER_C2H2_2"/>
    <property type="match status" value="1"/>
</dbReference>
<feature type="coiled-coil region" evidence="7">
    <location>
        <begin position="376"/>
        <end position="472"/>
    </location>
</feature>
<evidence type="ECO:0000256" key="8">
    <source>
        <dbReference type="SAM" id="MobiDB-lite"/>
    </source>
</evidence>
<evidence type="ECO:0000256" key="7">
    <source>
        <dbReference type="SAM" id="Coils"/>
    </source>
</evidence>
<evidence type="ECO:0000313" key="11">
    <source>
        <dbReference type="Proteomes" id="UP001470230"/>
    </source>
</evidence>
<evidence type="ECO:0000256" key="6">
    <source>
        <dbReference type="PROSITE-ProRule" id="PRU00042"/>
    </source>
</evidence>
<evidence type="ECO:0000256" key="5">
    <source>
        <dbReference type="ARBA" id="ARBA00022833"/>
    </source>
</evidence>
<dbReference type="EMBL" id="JAPFFF010000019">
    <property type="protein sequence ID" value="KAK8857812.1"/>
    <property type="molecule type" value="Genomic_DNA"/>
</dbReference>
<evidence type="ECO:0000313" key="10">
    <source>
        <dbReference type="EMBL" id="KAK8857812.1"/>
    </source>
</evidence>
<organism evidence="10 11">
    <name type="scientific">Tritrichomonas musculus</name>
    <dbReference type="NCBI Taxonomy" id="1915356"/>
    <lineage>
        <taxon>Eukaryota</taxon>
        <taxon>Metamonada</taxon>
        <taxon>Parabasalia</taxon>
        <taxon>Tritrichomonadida</taxon>
        <taxon>Tritrichomonadidae</taxon>
        <taxon>Tritrichomonas</taxon>
    </lineage>
</organism>
<sequence length="988" mass="115267">MKNKKKESDFFIDQSASDEKHEGKRHEIQIEKKKSNGANPFLQFRVQKNANTEKACKSDYDIDKNILGVTCSNVFTSKTEIPIHNFSNSDFFTSLVDAYLDCPEYINLFEINDKLKFNISKESDKTILTFWPKSEKSNDIMMKAISCVESILPFTANSILCHQNYPNCAIEVIVNNAKRYETLVHLINNNNKNLPTAFNINKEVIEFLCTKIRELASSKNLYRIALTGEALSFSLDDTHRDERYNKIRTSMCDTVFGQPFYQKNRLILLVSKDAEIPKNQNPLKWVIQTFSEEEELIQIASNLVKGIRAYHIHDLFIMKESPEFKYEGSDDHYFDQLLNGRNSKISEICQKLHDDYTRHLLLTQEIPISQLKYSENEIIFQKREELKQINDRLEDLHTNIKRFDKYEYEKKKDRHNELTSKLKKFENYSNKNPTKIRLIKEKKDIENYFHQYTKEKNEIHKLTEKKSELRASISSQKDFQSKLESEGIKGRLLSGFGCYYFSSDQPIPCEKDEFIETKLKEIAKKQRIKIFGIEKLVSATIFVSHHSTSPYSPSQFEEIVSNVCKKFSFIVPFCSKYKPRDNDYPSLTGQIGGIYIEVIYPKFALTVVSEIKQAILGTQLNIFRIPKNIASKKMLLNKVNQQIIQNWLQNNRLYSISYNGENWIGNKEDVSKAYELLRNDKTCVEFKQKVITISSNLKKREVWKIIENYNQNHLGNEPWDFDDFTNCLIVGNNESEIREARILISNLESKKSSKTENDLFGCIDVCTNQIKSELPITIYQKDGNHITNYLCSECIMSILDYNLNCFFEDKFGIDFETLMSTITEVRPICIINDSIEEGDEYWPKVPIGQLLWNLVNDNNFSDKAKVWLTEVLYLSLHRCIEHVTFCPNHPYIILPRPKVNEKLLCSLKECDMILCPFCNQWHPDGKCSNFKWDKMRCPGCGMPTEKSFGCNHIACPCGTHWCYKCGMKFTKEEDVYSHMTQMHGGYFE</sequence>
<evidence type="ECO:0000256" key="1">
    <source>
        <dbReference type="ARBA" id="ARBA00004906"/>
    </source>
</evidence>
<proteinExistence type="predicted"/>
<comment type="pathway">
    <text evidence="1">Protein modification; protein ubiquitination.</text>
</comment>
<keyword evidence="4" id="KW-0833">Ubl conjugation pathway</keyword>
<evidence type="ECO:0000256" key="4">
    <source>
        <dbReference type="ARBA" id="ARBA00022786"/>
    </source>
</evidence>
<keyword evidence="7" id="KW-0175">Coiled coil</keyword>
<accession>A0ABR2I5L9</accession>
<reference evidence="10 11" key="1">
    <citation type="submission" date="2024-04" db="EMBL/GenBank/DDBJ databases">
        <title>Tritrichomonas musculus Genome.</title>
        <authorList>
            <person name="Alves-Ferreira E."/>
            <person name="Grigg M."/>
            <person name="Lorenzi H."/>
            <person name="Galac M."/>
        </authorList>
    </citation>
    <scope>NUCLEOTIDE SEQUENCE [LARGE SCALE GENOMIC DNA]</scope>
    <source>
        <strain evidence="10 11">EAF2021</strain>
    </source>
</reference>
<keyword evidence="11" id="KW-1185">Reference proteome</keyword>